<feature type="non-terminal residue" evidence="3">
    <location>
        <position position="385"/>
    </location>
</feature>
<accession>A0A317WNW8</accession>
<name>A0A317WNW8_9EURO</name>
<dbReference type="InterPro" id="IPR027417">
    <property type="entry name" value="P-loop_NTPase"/>
</dbReference>
<dbReference type="Gene3D" id="3.40.50.300">
    <property type="entry name" value="P-loop containing nucleotide triphosphate hydrolases"/>
    <property type="match status" value="1"/>
</dbReference>
<keyword evidence="4" id="KW-1185">Reference proteome</keyword>
<dbReference type="Pfam" id="PF24883">
    <property type="entry name" value="NPHP3_N"/>
    <property type="match status" value="1"/>
</dbReference>
<evidence type="ECO:0000313" key="3">
    <source>
        <dbReference type="EMBL" id="PWY88083.1"/>
    </source>
</evidence>
<dbReference type="SUPFAM" id="SSF52540">
    <property type="entry name" value="P-loop containing nucleoside triphosphate hydrolases"/>
    <property type="match status" value="1"/>
</dbReference>
<comment type="caution">
    <text evidence="3">The sequence shown here is derived from an EMBL/GenBank/DDBJ whole genome shotgun (WGS) entry which is preliminary data.</text>
</comment>
<organism evidence="3 4">
    <name type="scientific">Aspergillus sclerotioniger CBS 115572</name>
    <dbReference type="NCBI Taxonomy" id="1450535"/>
    <lineage>
        <taxon>Eukaryota</taxon>
        <taxon>Fungi</taxon>
        <taxon>Dikarya</taxon>
        <taxon>Ascomycota</taxon>
        <taxon>Pezizomycotina</taxon>
        <taxon>Eurotiomycetes</taxon>
        <taxon>Eurotiomycetidae</taxon>
        <taxon>Eurotiales</taxon>
        <taxon>Aspergillaceae</taxon>
        <taxon>Aspergillus</taxon>
        <taxon>Aspergillus subgen. Circumdati</taxon>
    </lineage>
</organism>
<dbReference type="InterPro" id="IPR056884">
    <property type="entry name" value="NPHP3-like_N"/>
</dbReference>
<dbReference type="Proteomes" id="UP000246702">
    <property type="component" value="Unassembled WGS sequence"/>
</dbReference>
<feature type="domain" description="Nephrocystin 3-like N-terminal" evidence="2">
    <location>
        <begin position="41"/>
        <end position="198"/>
    </location>
</feature>
<dbReference type="STRING" id="1450535.A0A317WNW8"/>
<dbReference type="OrthoDB" id="674604at2759"/>
<dbReference type="GeneID" id="37109657"/>
<dbReference type="RefSeq" id="XP_025467866.1">
    <property type="nucleotide sequence ID" value="XM_025607514.1"/>
</dbReference>
<protein>
    <recommendedName>
        <fullName evidence="2">Nephrocystin 3-like N-terminal domain-containing protein</fullName>
    </recommendedName>
</protein>
<evidence type="ECO:0000313" key="4">
    <source>
        <dbReference type="Proteomes" id="UP000246702"/>
    </source>
</evidence>
<gene>
    <name evidence="3" type="ORF">BO94DRAFT_442969</name>
</gene>
<proteinExistence type="predicted"/>
<evidence type="ECO:0000259" key="2">
    <source>
        <dbReference type="Pfam" id="PF24883"/>
    </source>
</evidence>
<dbReference type="AlphaFoldDB" id="A0A317WNW8"/>
<reference evidence="3 4" key="1">
    <citation type="submission" date="2016-12" db="EMBL/GenBank/DDBJ databases">
        <title>The genomes of Aspergillus section Nigri reveals drivers in fungal speciation.</title>
        <authorList>
            <consortium name="DOE Joint Genome Institute"/>
            <person name="Vesth T.C."/>
            <person name="Nybo J."/>
            <person name="Theobald S."/>
            <person name="Brandl J."/>
            <person name="Frisvad J.C."/>
            <person name="Nielsen K.F."/>
            <person name="Lyhne E.K."/>
            <person name="Kogle M.E."/>
            <person name="Kuo A."/>
            <person name="Riley R."/>
            <person name="Clum A."/>
            <person name="Nolan M."/>
            <person name="Lipzen A."/>
            <person name="Salamov A."/>
            <person name="Henrissat B."/>
            <person name="Wiebenga A."/>
            <person name="De Vries R.P."/>
            <person name="Grigoriev I.V."/>
            <person name="Mortensen U.H."/>
            <person name="Andersen M.R."/>
            <person name="Baker S.E."/>
        </authorList>
    </citation>
    <scope>NUCLEOTIDE SEQUENCE [LARGE SCALE GENOMIC DNA]</scope>
    <source>
        <strain evidence="3 4">CBS 115572</strain>
    </source>
</reference>
<sequence length="385" mass="42924">TGSSQKVSTVYLAKNARYDSQKREKEPFCSPGTRIDVLRDIDKWIEDENAPAIFWLSGLAGAGKSTISRTVARDCAAESRLAANFCFSMGDGGANSADLFATTISHQLAGNMWNMKEHLASVRAGDQLLPCQGLLRQWETLVLEPLSRFYPGFWTSMLIVIDGLDSCQDDNDIRLIIRLLSKVHEASHGRMRILLTSRPESVIRSALSGIDHREFRLEDNQRGIIDSDLRVFYSDEMKNIAQTVEGLNEDWPGDETISKLVQKAEGLFLWAATACQYLRDGRKKGFILRRLDDIMEGCTTKGSPQDKVNQTYAAILKRSVSNHWTESEISTHNDTVNDILAAMCIVQAPVSVKTMEILLPQDDIEATVRDLQSIIMVPDDAGKPV</sequence>
<evidence type="ECO:0000256" key="1">
    <source>
        <dbReference type="ARBA" id="ARBA00022737"/>
    </source>
</evidence>
<dbReference type="PANTHER" id="PTHR10039">
    <property type="entry name" value="AMELOGENIN"/>
    <property type="match status" value="1"/>
</dbReference>
<keyword evidence="1" id="KW-0677">Repeat</keyword>
<feature type="non-terminal residue" evidence="3">
    <location>
        <position position="1"/>
    </location>
</feature>
<dbReference type="EMBL" id="MSFK01000013">
    <property type="protein sequence ID" value="PWY88083.1"/>
    <property type="molecule type" value="Genomic_DNA"/>
</dbReference>